<feature type="region of interest" description="Disordered" evidence="2">
    <location>
        <begin position="669"/>
        <end position="697"/>
    </location>
</feature>
<gene>
    <name evidence="5" type="ORF">TCAL_14296</name>
</gene>
<dbReference type="InterPro" id="IPR011333">
    <property type="entry name" value="SKP1/BTB/POZ_sf"/>
</dbReference>
<protein>
    <recommendedName>
        <fullName evidence="7">BTB domain-containing protein</fullName>
    </recommendedName>
</protein>
<feature type="compositionally biased region" description="Polar residues" evidence="2">
    <location>
        <begin position="323"/>
        <end position="343"/>
    </location>
</feature>
<dbReference type="InterPro" id="IPR000210">
    <property type="entry name" value="BTB/POZ_dom"/>
</dbReference>
<feature type="region of interest" description="Disordered" evidence="2">
    <location>
        <begin position="218"/>
        <end position="248"/>
    </location>
</feature>
<dbReference type="InterPro" id="IPR013087">
    <property type="entry name" value="Znf_C2H2_type"/>
</dbReference>
<dbReference type="AlphaFoldDB" id="A0A553NEQ8"/>
<feature type="compositionally biased region" description="Basic and acidic residues" evidence="2">
    <location>
        <begin position="46"/>
        <end position="66"/>
    </location>
</feature>
<dbReference type="PROSITE" id="PS50157">
    <property type="entry name" value="ZINC_FINGER_C2H2_2"/>
    <property type="match status" value="1"/>
</dbReference>
<comment type="caution">
    <text evidence="5">The sequence shown here is derived from an EMBL/GenBank/DDBJ whole genome shotgun (WGS) entry which is preliminary data.</text>
</comment>
<proteinExistence type="predicted"/>
<dbReference type="Proteomes" id="UP000318571">
    <property type="component" value="Chromosome 10"/>
</dbReference>
<feature type="compositionally biased region" description="Polar residues" evidence="2">
    <location>
        <begin position="67"/>
        <end position="78"/>
    </location>
</feature>
<feature type="compositionally biased region" description="Basic and acidic residues" evidence="2">
    <location>
        <begin position="278"/>
        <end position="290"/>
    </location>
</feature>
<feature type="region of interest" description="Disordered" evidence="2">
    <location>
        <begin position="320"/>
        <end position="343"/>
    </location>
</feature>
<keyword evidence="6" id="KW-1185">Reference proteome</keyword>
<dbReference type="PROSITE" id="PS50097">
    <property type="entry name" value="BTB"/>
    <property type="match status" value="1"/>
</dbReference>
<feature type="region of interest" description="Disordered" evidence="2">
    <location>
        <begin position="623"/>
        <end position="652"/>
    </location>
</feature>
<dbReference type="Gene3D" id="3.30.710.10">
    <property type="entry name" value="Potassium Channel Kv1.1, Chain A"/>
    <property type="match status" value="1"/>
</dbReference>
<evidence type="ECO:0000313" key="6">
    <source>
        <dbReference type="Proteomes" id="UP000318571"/>
    </source>
</evidence>
<keyword evidence="1" id="KW-0862">Zinc</keyword>
<reference evidence="5 6" key="1">
    <citation type="journal article" date="2018" name="Nat. Ecol. Evol.">
        <title>Genomic signatures of mitonuclear coevolution across populations of Tigriopus californicus.</title>
        <authorList>
            <person name="Barreto F.S."/>
            <person name="Watson E.T."/>
            <person name="Lima T.G."/>
            <person name="Willett C.S."/>
            <person name="Edmands S."/>
            <person name="Li W."/>
            <person name="Burton R.S."/>
        </authorList>
    </citation>
    <scope>NUCLEOTIDE SEQUENCE [LARGE SCALE GENOMIC DNA]</scope>
    <source>
        <strain evidence="5 6">San Diego</strain>
    </source>
</reference>
<dbReference type="GO" id="GO:0008270">
    <property type="term" value="F:zinc ion binding"/>
    <property type="evidence" value="ECO:0007669"/>
    <property type="project" value="UniProtKB-KW"/>
</dbReference>
<organism evidence="5 6">
    <name type="scientific">Tigriopus californicus</name>
    <name type="common">Marine copepod</name>
    <dbReference type="NCBI Taxonomy" id="6832"/>
    <lineage>
        <taxon>Eukaryota</taxon>
        <taxon>Metazoa</taxon>
        <taxon>Ecdysozoa</taxon>
        <taxon>Arthropoda</taxon>
        <taxon>Crustacea</taxon>
        <taxon>Multicrustacea</taxon>
        <taxon>Hexanauplia</taxon>
        <taxon>Copepoda</taxon>
        <taxon>Harpacticoida</taxon>
        <taxon>Harpacticidae</taxon>
        <taxon>Tigriopus</taxon>
    </lineage>
</organism>
<dbReference type="Gene3D" id="3.30.160.60">
    <property type="entry name" value="Classic Zinc Finger"/>
    <property type="match status" value="1"/>
</dbReference>
<dbReference type="SMART" id="SM00355">
    <property type="entry name" value="ZnF_C2H2"/>
    <property type="match status" value="6"/>
</dbReference>
<evidence type="ECO:0000256" key="2">
    <source>
        <dbReference type="SAM" id="MobiDB-lite"/>
    </source>
</evidence>
<feature type="domain" description="C2H2-type" evidence="4">
    <location>
        <begin position="404"/>
        <end position="432"/>
    </location>
</feature>
<keyword evidence="1" id="KW-0863">Zinc-finger</keyword>
<feature type="region of interest" description="Disordered" evidence="2">
    <location>
        <begin position="46"/>
        <end position="107"/>
    </location>
</feature>
<evidence type="ECO:0000259" key="3">
    <source>
        <dbReference type="PROSITE" id="PS50097"/>
    </source>
</evidence>
<evidence type="ECO:0000256" key="1">
    <source>
        <dbReference type="PROSITE-ProRule" id="PRU00042"/>
    </source>
</evidence>
<dbReference type="Pfam" id="PF00651">
    <property type="entry name" value="BTB"/>
    <property type="match status" value="1"/>
</dbReference>
<feature type="compositionally biased region" description="Low complexity" evidence="2">
    <location>
        <begin position="673"/>
        <end position="684"/>
    </location>
</feature>
<keyword evidence="1" id="KW-0479">Metal-binding</keyword>
<dbReference type="SUPFAM" id="SSF54695">
    <property type="entry name" value="POZ domain"/>
    <property type="match status" value="1"/>
</dbReference>
<dbReference type="PROSITE" id="PS00028">
    <property type="entry name" value="ZINC_FINGER_C2H2_1"/>
    <property type="match status" value="1"/>
</dbReference>
<name>A0A553NEQ8_TIGCA</name>
<feature type="compositionally biased region" description="Basic and acidic residues" evidence="2">
    <location>
        <begin position="81"/>
        <end position="95"/>
    </location>
</feature>
<evidence type="ECO:0000313" key="5">
    <source>
        <dbReference type="EMBL" id="TRY63927.1"/>
    </source>
</evidence>
<feature type="domain" description="BTB" evidence="3">
    <location>
        <begin position="98"/>
        <end position="170"/>
    </location>
</feature>
<sequence>MALVHKAKLTHYLSPTTKHVKEFFHSVTSLYSEGCHTDLNLVCGRPDSDHKGSSKSKSDGPLEKSETASTGASENSDPLNEEDRPASRDLELKGDSEEDVSGKTGLDSSSPAFRCFKTHQLMLASCSPFVRKLIQDSKNNDKCSCDNVTIMLPDYEAITIKNLLSIIYTGTSLGNCSVKELKSLIAALQIDITKLTTLTPSGNRDHGEFPDVEQNFTEADQGEDNGPNVPSPASDLFNHNLPDEDEPADDEMLEVTPEVQMFFGGHFLAENGDEETDKDSPGKHHGKENQHNGSSNLMEQSLQRFKEMARMNNTPQKAAVYENGTNTPTRSDSTDNSLLVRPSSTHSSILGGADMLSDGHDNRAYVCRLCGKASGNGASLFAHLLYPHYAHLWRTEIPHRAAKYDCKECTYTTTKRQHFVMHVARVHDDLRRKLAALGENLEVLENLTQKSHNSNDRIISNIAKGISPDDPYGQDESSMPATTIKEETIDGPAVYANPSKDQNTSMSAETAANLESLKTAALMSPYENINNRYPRGYKPFVKCRLCGKSWKGKDNFFTHLVSTHFKYMWANEVPKSADMYHCHVPGCSYQSKYRYNFLFHLAGKHKQLKHKLAQEGIPPDVLIPIETDGSELEGPDDTNGTGPSSLNSSSLLSSPADLLRQSKILMHQQKVMSATTTPATPSPTVKSGGGHPGGKPNANNTRLICRVCKKMSYNHTCHRQHVVGKHFQAFWAHLSADGLGVFNCHHPGCSYKTPNRSVFVIHLAYVHSELKDKLIASGKDPNCANPDVGSLNRNATALYFSHGSLSAF</sequence>
<evidence type="ECO:0008006" key="7">
    <source>
        <dbReference type="Google" id="ProtNLM"/>
    </source>
</evidence>
<accession>A0A553NEQ8</accession>
<evidence type="ECO:0000259" key="4">
    <source>
        <dbReference type="PROSITE" id="PS50157"/>
    </source>
</evidence>
<dbReference type="EMBL" id="VCGU01000458">
    <property type="protein sequence ID" value="TRY63927.1"/>
    <property type="molecule type" value="Genomic_DNA"/>
</dbReference>
<feature type="region of interest" description="Disordered" evidence="2">
    <location>
        <begin position="270"/>
        <end position="296"/>
    </location>
</feature>